<dbReference type="InParanoid" id="A0A077ZV85"/>
<evidence type="ECO:0000313" key="2">
    <source>
        <dbReference type="Proteomes" id="UP000039865"/>
    </source>
</evidence>
<dbReference type="InterPro" id="IPR016024">
    <property type="entry name" value="ARM-type_fold"/>
</dbReference>
<name>A0A077ZV85_STYLE</name>
<keyword evidence="2" id="KW-1185">Reference proteome</keyword>
<accession>A0A077ZV85</accession>
<dbReference type="SUPFAM" id="SSF48371">
    <property type="entry name" value="ARM repeat"/>
    <property type="match status" value="1"/>
</dbReference>
<dbReference type="AlphaFoldDB" id="A0A077ZV85"/>
<gene>
    <name evidence="1" type="primary">Contig14062.g14996</name>
    <name evidence="1" type="ORF">STYLEM_2515</name>
</gene>
<proteinExistence type="predicted"/>
<dbReference type="Proteomes" id="UP000039865">
    <property type="component" value="Unassembled WGS sequence"/>
</dbReference>
<dbReference type="EMBL" id="CCKQ01002442">
    <property type="protein sequence ID" value="CDW73534.1"/>
    <property type="molecule type" value="Genomic_DNA"/>
</dbReference>
<organism evidence="1 2">
    <name type="scientific">Stylonychia lemnae</name>
    <name type="common">Ciliate</name>
    <dbReference type="NCBI Taxonomy" id="5949"/>
    <lineage>
        <taxon>Eukaryota</taxon>
        <taxon>Sar</taxon>
        <taxon>Alveolata</taxon>
        <taxon>Ciliophora</taxon>
        <taxon>Intramacronucleata</taxon>
        <taxon>Spirotrichea</taxon>
        <taxon>Stichotrichia</taxon>
        <taxon>Sporadotrichida</taxon>
        <taxon>Oxytrichidae</taxon>
        <taxon>Stylonychinae</taxon>
        <taxon>Stylonychia</taxon>
    </lineage>
</organism>
<evidence type="ECO:0000313" key="1">
    <source>
        <dbReference type="EMBL" id="CDW73534.1"/>
    </source>
</evidence>
<protein>
    <submittedName>
        <fullName evidence="1">Uncharacterized protein</fullName>
    </submittedName>
</protein>
<reference evidence="1 2" key="1">
    <citation type="submission" date="2014-06" db="EMBL/GenBank/DDBJ databases">
        <authorList>
            <person name="Swart Estienne"/>
        </authorList>
    </citation>
    <scope>NUCLEOTIDE SEQUENCE [LARGE SCALE GENOMIC DNA]</scope>
    <source>
        <strain evidence="1 2">130c</strain>
    </source>
</reference>
<sequence>MNNFYQRFEELQSSDITPLQLLIQIGKQMEEILDQHLDYQEYQAFSPIAEELSYYTVQVVKGQSSGKALNLPINQTQSYIKFGTTFDIQSKDYWKIVSDSLQQNIDMLPVHDQFQIITILKQFGLLKNQILTKTITSIEPQLASLELSNLLKFFAIYSSEDAAASIMYDSNLIDKIDFLLSNNISLMTSSEYSLAIQSIYTLDGYHSGISKFQLFIQNSVPFVTSWLKDNDLDLDTIGYAASSIVEKKQNIDQNLYQQFLKALEDNIFSNSDKLKIQEACVLIQSIHSEVSQEVIEVLDRIIGRDIDNISISQIIPTMVAFLQSGKSRDKIIQALIVKSKKEMYHFTANELVQLIAIYTNFGKQAIESFLDILEPYLLNKITSLDIDSLILLIKSLYGEKLNKRYTILDEAENIFIANISEVQYGDCAFLLYFFAKERFGSKLMIQTLLHKFDINFFQTDRVPITLKMQVLVSMNIVGKDTKFIHDAIKAIDQKRSDLSLDDIFLIDKILSEIPTTETQFDSLKAYYKEQLNTRIE</sequence>